<evidence type="ECO:0000256" key="4">
    <source>
        <dbReference type="ARBA" id="ARBA00023125"/>
    </source>
</evidence>
<evidence type="ECO:0000256" key="3">
    <source>
        <dbReference type="ARBA" id="ARBA00023015"/>
    </source>
</evidence>
<dbReference type="SMART" id="SM00066">
    <property type="entry name" value="GAL4"/>
    <property type="match status" value="1"/>
</dbReference>
<dbReference type="PROSITE" id="PS00463">
    <property type="entry name" value="ZN2_CY6_FUNGAL_1"/>
    <property type="match status" value="1"/>
</dbReference>
<dbReference type="AlphaFoldDB" id="A0A1L9UET0"/>
<keyword evidence="2" id="KW-0862">Zinc</keyword>
<keyword evidence="9" id="KW-1185">Reference proteome</keyword>
<dbReference type="GO" id="GO:0008270">
    <property type="term" value="F:zinc ion binding"/>
    <property type="evidence" value="ECO:0007669"/>
    <property type="project" value="InterPro"/>
</dbReference>
<name>A0A1L9UET0_ASPBC</name>
<dbReference type="PANTHER" id="PTHR36206">
    <property type="entry name" value="ASPERCRYPTIN BIOSYNTHESIS CLUSTER-SPECIFIC TRANSCRIPTION REGULATOR ATNN-RELATED"/>
    <property type="match status" value="1"/>
</dbReference>
<reference evidence="9" key="1">
    <citation type="journal article" date="2017" name="Genome Biol.">
        <title>Comparative genomics reveals high biological diversity and specific adaptations in the industrially and medically important fungal genus Aspergillus.</title>
        <authorList>
            <person name="de Vries R.P."/>
            <person name="Riley R."/>
            <person name="Wiebenga A."/>
            <person name="Aguilar-Osorio G."/>
            <person name="Amillis S."/>
            <person name="Uchima C.A."/>
            <person name="Anderluh G."/>
            <person name="Asadollahi M."/>
            <person name="Askin M."/>
            <person name="Barry K."/>
            <person name="Battaglia E."/>
            <person name="Bayram O."/>
            <person name="Benocci T."/>
            <person name="Braus-Stromeyer S.A."/>
            <person name="Caldana C."/>
            <person name="Canovas D."/>
            <person name="Cerqueira G.C."/>
            <person name="Chen F."/>
            <person name="Chen W."/>
            <person name="Choi C."/>
            <person name="Clum A."/>
            <person name="Dos Santos R.A."/>
            <person name="Damasio A.R."/>
            <person name="Diallinas G."/>
            <person name="Emri T."/>
            <person name="Fekete E."/>
            <person name="Flipphi M."/>
            <person name="Freyberg S."/>
            <person name="Gallo A."/>
            <person name="Gournas C."/>
            <person name="Habgood R."/>
            <person name="Hainaut M."/>
            <person name="Harispe M.L."/>
            <person name="Henrissat B."/>
            <person name="Hilden K.S."/>
            <person name="Hope R."/>
            <person name="Hossain A."/>
            <person name="Karabika E."/>
            <person name="Karaffa L."/>
            <person name="Karanyi Z."/>
            <person name="Krasevec N."/>
            <person name="Kuo A."/>
            <person name="Kusch H."/>
            <person name="LaButti K."/>
            <person name="Lagendijk E.L."/>
            <person name="Lapidus A."/>
            <person name="Levasseur A."/>
            <person name="Lindquist E."/>
            <person name="Lipzen A."/>
            <person name="Logrieco A.F."/>
            <person name="MacCabe A."/>
            <person name="Maekelae M.R."/>
            <person name="Malavazi I."/>
            <person name="Melin P."/>
            <person name="Meyer V."/>
            <person name="Mielnichuk N."/>
            <person name="Miskei M."/>
            <person name="Molnar A.P."/>
            <person name="Mule G."/>
            <person name="Ngan C.Y."/>
            <person name="Orejas M."/>
            <person name="Orosz E."/>
            <person name="Ouedraogo J.P."/>
            <person name="Overkamp K.M."/>
            <person name="Park H.-S."/>
            <person name="Perrone G."/>
            <person name="Piumi F."/>
            <person name="Punt P.J."/>
            <person name="Ram A.F."/>
            <person name="Ramon A."/>
            <person name="Rauscher S."/>
            <person name="Record E."/>
            <person name="Riano-Pachon D.M."/>
            <person name="Robert V."/>
            <person name="Roehrig J."/>
            <person name="Ruller R."/>
            <person name="Salamov A."/>
            <person name="Salih N.S."/>
            <person name="Samson R.A."/>
            <person name="Sandor E."/>
            <person name="Sanguinetti M."/>
            <person name="Schuetze T."/>
            <person name="Sepcic K."/>
            <person name="Shelest E."/>
            <person name="Sherlock G."/>
            <person name="Sophianopoulou V."/>
            <person name="Squina F.M."/>
            <person name="Sun H."/>
            <person name="Susca A."/>
            <person name="Todd R.B."/>
            <person name="Tsang A."/>
            <person name="Unkles S.E."/>
            <person name="van de Wiele N."/>
            <person name="van Rossen-Uffink D."/>
            <person name="Oliveira J.V."/>
            <person name="Vesth T.C."/>
            <person name="Visser J."/>
            <person name="Yu J.-H."/>
            <person name="Zhou M."/>
            <person name="Andersen M.R."/>
            <person name="Archer D.B."/>
            <person name="Baker S.E."/>
            <person name="Benoit I."/>
            <person name="Brakhage A.A."/>
            <person name="Braus G.H."/>
            <person name="Fischer R."/>
            <person name="Frisvad J.C."/>
            <person name="Goldman G.H."/>
            <person name="Houbraken J."/>
            <person name="Oakley B."/>
            <person name="Pocsi I."/>
            <person name="Scazzocchio C."/>
            <person name="Seiboth B."/>
            <person name="vanKuyk P.A."/>
            <person name="Wortman J."/>
            <person name="Dyer P.S."/>
            <person name="Grigoriev I.V."/>
        </authorList>
    </citation>
    <scope>NUCLEOTIDE SEQUENCE [LARGE SCALE GENOMIC DNA]</scope>
    <source>
        <strain evidence="9">CBS 101740 / IMI 381727 / IBT 21946</strain>
    </source>
</reference>
<dbReference type="STRING" id="767769.A0A1L9UET0"/>
<dbReference type="VEuPathDB" id="FungiDB:ASPBRDRAFT_651745"/>
<dbReference type="PROSITE" id="PS50048">
    <property type="entry name" value="ZN2_CY6_FUNGAL_2"/>
    <property type="match status" value="1"/>
</dbReference>
<keyword evidence="3" id="KW-0805">Transcription regulation</keyword>
<evidence type="ECO:0000256" key="2">
    <source>
        <dbReference type="ARBA" id="ARBA00022833"/>
    </source>
</evidence>
<dbReference type="EMBL" id="KV878687">
    <property type="protein sequence ID" value="OJJ70169.1"/>
    <property type="molecule type" value="Genomic_DNA"/>
</dbReference>
<evidence type="ECO:0000313" key="9">
    <source>
        <dbReference type="Proteomes" id="UP000184499"/>
    </source>
</evidence>
<evidence type="ECO:0000313" key="8">
    <source>
        <dbReference type="EMBL" id="OJJ70169.1"/>
    </source>
</evidence>
<dbReference type="CDD" id="cd00067">
    <property type="entry name" value="GAL4"/>
    <property type="match status" value="1"/>
</dbReference>
<dbReference type="GO" id="GO:0000981">
    <property type="term" value="F:DNA-binding transcription factor activity, RNA polymerase II-specific"/>
    <property type="evidence" value="ECO:0007669"/>
    <property type="project" value="InterPro"/>
</dbReference>
<sequence>MDRDSLHCIRHASFAAIMEALPNHHQPSVNQKAGSNASAPLSKRVRVVVSQSKRGCVTCKSRRVKCDEQKPLCRRCLQAGRVCGGYNYETKLSWSSALRPTLKIGVTMDSHAERLNYLAAHVLSLDNNGEPLKEDDAWGRVYLQLSSQVECVKAAAVAFGAAYESSLNNSIVQRPCYTWHYYSSALARLRSDYHNESVGPESLALASMILACVEILSQHEQNAFTHFLGAVQILTKPEQHRRGTSSPDILSTIKGAIVKLNLLIGSYGLSQTPQYMYLEFPGAAAEQAAGDDAFQEPDLAIDAAMHCLYRSYQFIESASHLRYKYPSWKEHNPIMCKAQSDAAAQCRSVLDSLAPIVISLQARGSSATRAPKDFEMLAELYAIRTQLTSALVFILCAHSPYETAYDEHHDRFRSIISDAAASARLRRRGKPSAFKHFSMRSGIISPLFIVSIKCRNPSLRALATTVLNEQSREGPADGQILAAIGARIAVLETPGSVPSSPSAPLTSCDIREGQRVYGYSVLHPSFNEEGRRVVNVIFQRPNPPLLQGWGHVDYSCQDGWIYWSESIKI</sequence>
<dbReference type="GO" id="GO:0003677">
    <property type="term" value="F:DNA binding"/>
    <property type="evidence" value="ECO:0007669"/>
    <property type="project" value="UniProtKB-KW"/>
</dbReference>
<keyword evidence="6" id="KW-0539">Nucleus</keyword>
<gene>
    <name evidence="8" type="ORF">ASPBRDRAFT_651745</name>
</gene>
<evidence type="ECO:0000256" key="1">
    <source>
        <dbReference type="ARBA" id="ARBA00022723"/>
    </source>
</evidence>
<dbReference type="InterPro" id="IPR036864">
    <property type="entry name" value="Zn2-C6_fun-type_DNA-bd_sf"/>
</dbReference>
<keyword evidence="1" id="KW-0479">Metal-binding</keyword>
<evidence type="ECO:0000259" key="7">
    <source>
        <dbReference type="PROSITE" id="PS50048"/>
    </source>
</evidence>
<keyword evidence="5" id="KW-0804">Transcription</keyword>
<dbReference type="Proteomes" id="UP000184499">
    <property type="component" value="Unassembled WGS sequence"/>
</dbReference>
<dbReference type="OMA" id="WRYYGSA"/>
<keyword evidence="4" id="KW-0238">DNA-binding</keyword>
<dbReference type="SUPFAM" id="SSF57701">
    <property type="entry name" value="Zn2/Cys6 DNA-binding domain"/>
    <property type="match status" value="1"/>
</dbReference>
<dbReference type="Pfam" id="PF00172">
    <property type="entry name" value="Zn_clus"/>
    <property type="match status" value="1"/>
</dbReference>
<dbReference type="InterPro" id="IPR001138">
    <property type="entry name" value="Zn2Cys6_DnaBD"/>
</dbReference>
<protein>
    <recommendedName>
        <fullName evidence="7">Zn(2)-C6 fungal-type domain-containing protein</fullName>
    </recommendedName>
</protein>
<organism evidence="8 9">
    <name type="scientific">Aspergillus brasiliensis (strain CBS 101740 / IMI 381727 / IBT 21946)</name>
    <dbReference type="NCBI Taxonomy" id="767769"/>
    <lineage>
        <taxon>Eukaryota</taxon>
        <taxon>Fungi</taxon>
        <taxon>Dikarya</taxon>
        <taxon>Ascomycota</taxon>
        <taxon>Pezizomycotina</taxon>
        <taxon>Eurotiomycetes</taxon>
        <taxon>Eurotiomycetidae</taxon>
        <taxon>Eurotiales</taxon>
        <taxon>Aspergillaceae</taxon>
        <taxon>Aspergillus</taxon>
        <taxon>Aspergillus subgen. Circumdati</taxon>
    </lineage>
</organism>
<feature type="domain" description="Zn(2)-C6 fungal-type" evidence="7">
    <location>
        <begin position="55"/>
        <end position="83"/>
    </location>
</feature>
<dbReference type="GO" id="GO:0009893">
    <property type="term" value="P:positive regulation of metabolic process"/>
    <property type="evidence" value="ECO:0007669"/>
    <property type="project" value="UniProtKB-ARBA"/>
</dbReference>
<dbReference type="PANTHER" id="PTHR36206:SF12">
    <property type="entry name" value="ASPERCRYPTIN BIOSYNTHESIS CLUSTER-SPECIFIC TRANSCRIPTION REGULATOR ATNN-RELATED"/>
    <property type="match status" value="1"/>
</dbReference>
<accession>A0A1L9UET0</accession>
<dbReference type="GeneID" id="93581003"/>
<dbReference type="Gene3D" id="4.10.240.10">
    <property type="entry name" value="Zn(2)-C6 fungal-type DNA-binding domain"/>
    <property type="match status" value="1"/>
</dbReference>
<dbReference type="InterPro" id="IPR052360">
    <property type="entry name" value="Transcr_Regulatory_Proteins"/>
</dbReference>
<evidence type="ECO:0000256" key="6">
    <source>
        <dbReference type="ARBA" id="ARBA00023242"/>
    </source>
</evidence>
<proteinExistence type="predicted"/>
<evidence type="ECO:0000256" key="5">
    <source>
        <dbReference type="ARBA" id="ARBA00023163"/>
    </source>
</evidence>
<dbReference type="OrthoDB" id="3145928at2759"/>
<dbReference type="RefSeq" id="XP_067477418.1">
    <property type="nucleotide sequence ID" value="XM_067628515.1"/>
</dbReference>